<reference evidence="3 4" key="1">
    <citation type="submission" date="2016-07" db="EMBL/GenBank/DDBJ databases">
        <title>Comparative genomics of the entomopathogenic fungus Beauveria bassiana.</title>
        <authorList>
            <person name="Valero Jimenez C.A."/>
            <person name="Zwaan B.J."/>
            <person name="Van Kan J.A."/>
            <person name="Takken W."/>
            <person name="Debets A.J."/>
            <person name="Schoustra S.E."/>
            <person name="Koenraadt C.J."/>
        </authorList>
    </citation>
    <scope>NUCLEOTIDE SEQUENCE [LARGE SCALE GENOMIC DNA]</scope>
    <source>
        <strain evidence="3 4">ARSEF 8028</strain>
    </source>
</reference>
<dbReference type="PANTHER" id="PTHR45398">
    <property type="match status" value="1"/>
</dbReference>
<protein>
    <recommendedName>
        <fullName evidence="2">Carrier domain-containing protein</fullName>
    </recommendedName>
</protein>
<comment type="caution">
    <text evidence="3">The sequence shown here is derived from an EMBL/GenBank/DDBJ whole genome shotgun (WGS) entry which is preliminary data.</text>
</comment>
<gene>
    <name evidence="3" type="ORF">BB8028_0005g09580</name>
</gene>
<dbReference type="SUPFAM" id="SSF47336">
    <property type="entry name" value="ACP-like"/>
    <property type="match status" value="1"/>
</dbReference>
<evidence type="ECO:0000313" key="3">
    <source>
        <dbReference type="EMBL" id="PQK15445.1"/>
    </source>
</evidence>
<dbReference type="InterPro" id="IPR009081">
    <property type="entry name" value="PP-bd_ACP"/>
</dbReference>
<dbReference type="Pfam" id="PF00550">
    <property type="entry name" value="PP-binding"/>
    <property type="match status" value="1"/>
</dbReference>
<dbReference type="InterPro" id="IPR023213">
    <property type="entry name" value="CAT-like_dom_sf"/>
</dbReference>
<dbReference type="PANTHER" id="PTHR45398:SF1">
    <property type="entry name" value="ENZYME, PUTATIVE (JCVI)-RELATED"/>
    <property type="match status" value="1"/>
</dbReference>
<dbReference type="EMBL" id="JRHA01000005">
    <property type="protein sequence ID" value="PQK15445.1"/>
    <property type="molecule type" value="Genomic_DNA"/>
</dbReference>
<name>A0A2S7YGZ2_BEABA</name>
<comment type="similarity">
    <text evidence="1">Belongs to the NRP synthetase family.</text>
</comment>
<dbReference type="PROSITE" id="PS50075">
    <property type="entry name" value="CARRIER"/>
    <property type="match status" value="1"/>
</dbReference>
<evidence type="ECO:0000256" key="1">
    <source>
        <dbReference type="ARBA" id="ARBA00029454"/>
    </source>
</evidence>
<dbReference type="Proteomes" id="UP000237441">
    <property type="component" value="Unassembled WGS sequence"/>
</dbReference>
<accession>A0A2S7YGZ2</accession>
<dbReference type="OrthoDB" id="416786at2759"/>
<dbReference type="Gene3D" id="3.30.559.30">
    <property type="entry name" value="Nonribosomal peptide synthetase, condensation domain"/>
    <property type="match status" value="1"/>
</dbReference>
<dbReference type="Gene3D" id="3.30.559.10">
    <property type="entry name" value="Chloramphenicol acetyltransferase-like domain"/>
    <property type="match status" value="1"/>
</dbReference>
<dbReference type="Gene3D" id="1.10.1200.10">
    <property type="entry name" value="ACP-like"/>
    <property type="match status" value="1"/>
</dbReference>
<dbReference type="InterPro" id="IPR036736">
    <property type="entry name" value="ACP-like_sf"/>
</dbReference>
<sequence>MDNKVYIQHLNSFACKAQIKSSPDDTVEQQLQSLWADVLDRPICSIDTTIPFTQFGADSLDVIRFISKARARGIEFDIPQVYASKAIQQLAHIQQPLLQQQTAIQKPVYQSFSAITVNLPLGILIKNASTICQVRVEDMKDIQDNTVPSWPDDCGLEITRDMCLRVIDVEAGRRDLALGLSHAQYNGFCLPTILNNLSLAYAAGKRWENPSRPRYRDFSKHTANQCNEESDCFWREKLKGSTLTSIVRRLGRNARPIMSQGLKQIIPFQFNKHFGTVSYPVMLKVAWAIGQGGKDSAEA</sequence>
<organism evidence="3 4">
    <name type="scientific">Beauveria bassiana</name>
    <name type="common">White muscardine disease fungus</name>
    <name type="synonym">Tritirachium shiotae</name>
    <dbReference type="NCBI Taxonomy" id="176275"/>
    <lineage>
        <taxon>Eukaryota</taxon>
        <taxon>Fungi</taxon>
        <taxon>Dikarya</taxon>
        <taxon>Ascomycota</taxon>
        <taxon>Pezizomycotina</taxon>
        <taxon>Sordariomycetes</taxon>
        <taxon>Hypocreomycetidae</taxon>
        <taxon>Hypocreales</taxon>
        <taxon>Cordycipitaceae</taxon>
        <taxon>Beauveria</taxon>
    </lineage>
</organism>
<evidence type="ECO:0000259" key="2">
    <source>
        <dbReference type="PROSITE" id="PS50075"/>
    </source>
</evidence>
<evidence type="ECO:0000313" key="4">
    <source>
        <dbReference type="Proteomes" id="UP000237441"/>
    </source>
</evidence>
<feature type="domain" description="Carrier" evidence="2">
    <location>
        <begin position="22"/>
        <end position="98"/>
    </location>
</feature>
<dbReference type="AlphaFoldDB" id="A0A2S7YGZ2"/>
<dbReference type="SUPFAM" id="SSF52777">
    <property type="entry name" value="CoA-dependent acyltransferases"/>
    <property type="match status" value="1"/>
</dbReference>
<proteinExistence type="inferred from homology"/>